<evidence type="ECO:0000313" key="1">
    <source>
        <dbReference type="EMBL" id="AHH98242.1"/>
    </source>
</evidence>
<dbReference type="AlphaFoldDB" id="W5WBK4"/>
<dbReference type="HOGENOM" id="CLU_2423110_0_0_11"/>
<protein>
    <submittedName>
        <fullName evidence="1">Uncharacterized protein</fullName>
    </submittedName>
</protein>
<dbReference type="RefSeq" id="WP_025358270.1">
    <property type="nucleotide sequence ID" value="NZ_CP007155.1"/>
</dbReference>
<dbReference type="Proteomes" id="UP000019225">
    <property type="component" value="Chromosome"/>
</dbReference>
<organism evidence="1 2">
    <name type="scientific">Kutzneria albida DSM 43870</name>
    <dbReference type="NCBI Taxonomy" id="1449976"/>
    <lineage>
        <taxon>Bacteria</taxon>
        <taxon>Bacillati</taxon>
        <taxon>Actinomycetota</taxon>
        <taxon>Actinomycetes</taxon>
        <taxon>Pseudonocardiales</taxon>
        <taxon>Pseudonocardiaceae</taxon>
        <taxon>Kutzneria</taxon>
    </lineage>
</organism>
<evidence type="ECO:0000313" key="2">
    <source>
        <dbReference type="Proteomes" id="UP000019225"/>
    </source>
</evidence>
<dbReference type="EMBL" id="CP007155">
    <property type="protein sequence ID" value="AHH98242.1"/>
    <property type="molecule type" value="Genomic_DNA"/>
</dbReference>
<sequence>MTALRHTPLRHRMLAEVNAGTVAQLNNYWQWDDPSGSMQVGEVLALQALAEAGLIFVEGIPGDGLSWREVYARAAGRARLYEWDVTYGEML</sequence>
<gene>
    <name evidence="1" type="ORF">KALB_4880</name>
</gene>
<proteinExistence type="predicted"/>
<name>W5WBK4_9PSEU</name>
<dbReference type="KEGG" id="kal:KALB_4880"/>
<accession>W5WBK4</accession>
<reference evidence="1 2" key="1">
    <citation type="journal article" date="2014" name="BMC Genomics">
        <title>Complete genome sequence of producer of the glycopeptide antibiotic Aculeximycin Kutzneria albida DSM 43870T, a representative of minor genus of Pseudonocardiaceae.</title>
        <authorList>
            <person name="Rebets Y."/>
            <person name="Tokovenko B."/>
            <person name="Lushchyk I."/>
            <person name="Ruckert C."/>
            <person name="Zaburannyi N."/>
            <person name="Bechthold A."/>
            <person name="Kalinowski J."/>
            <person name="Luzhetskyy A."/>
        </authorList>
    </citation>
    <scope>NUCLEOTIDE SEQUENCE [LARGE SCALE GENOMIC DNA]</scope>
    <source>
        <strain evidence="1">DSM 43870</strain>
    </source>
</reference>
<dbReference type="STRING" id="1449976.KALB_4880"/>
<keyword evidence="2" id="KW-1185">Reference proteome</keyword>